<gene>
    <name evidence="2" type="ORF">A3H78_02230</name>
</gene>
<keyword evidence="1" id="KW-1133">Transmembrane helix</keyword>
<evidence type="ECO:0000313" key="2">
    <source>
        <dbReference type="EMBL" id="OGK53008.1"/>
    </source>
</evidence>
<evidence type="ECO:0000313" key="3">
    <source>
        <dbReference type="Proteomes" id="UP000177418"/>
    </source>
</evidence>
<reference evidence="2 3" key="1">
    <citation type="journal article" date="2016" name="Nat. Commun.">
        <title>Thousands of microbial genomes shed light on interconnected biogeochemical processes in an aquifer system.</title>
        <authorList>
            <person name="Anantharaman K."/>
            <person name="Brown C.T."/>
            <person name="Hug L.A."/>
            <person name="Sharon I."/>
            <person name="Castelle C.J."/>
            <person name="Probst A.J."/>
            <person name="Thomas B.C."/>
            <person name="Singh A."/>
            <person name="Wilkins M.J."/>
            <person name="Karaoz U."/>
            <person name="Brodie E.L."/>
            <person name="Williams K.H."/>
            <person name="Hubbard S.S."/>
            <person name="Banfield J.F."/>
        </authorList>
    </citation>
    <scope>NUCLEOTIDE SEQUENCE [LARGE SCALE GENOMIC DNA]</scope>
</reference>
<keyword evidence="1" id="KW-0472">Membrane</keyword>
<proteinExistence type="predicted"/>
<dbReference type="AlphaFoldDB" id="A0A1F7JBL6"/>
<name>A0A1F7JBL6_9BACT</name>
<dbReference type="EMBL" id="MGAV01000026">
    <property type="protein sequence ID" value="OGK53008.1"/>
    <property type="molecule type" value="Genomic_DNA"/>
</dbReference>
<protein>
    <submittedName>
        <fullName evidence="2">Uncharacterized protein</fullName>
    </submittedName>
</protein>
<keyword evidence="1" id="KW-0812">Transmembrane</keyword>
<feature type="transmembrane region" description="Helical" evidence="1">
    <location>
        <begin position="20"/>
        <end position="40"/>
    </location>
</feature>
<accession>A0A1F7JBL6</accession>
<evidence type="ECO:0000256" key="1">
    <source>
        <dbReference type="SAM" id="Phobius"/>
    </source>
</evidence>
<feature type="transmembrane region" description="Helical" evidence="1">
    <location>
        <begin position="52"/>
        <end position="69"/>
    </location>
</feature>
<comment type="caution">
    <text evidence="2">The sequence shown here is derived from an EMBL/GenBank/DDBJ whole genome shotgun (WGS) entry which is preliminary data.</text>
</comment>
<sequence length="85" mass="9969">MAIQIKNKNYRSEDNTHGYVIFILALVIGLLINISANIIYEMFLRDNYPAQIIVLVLTFLSFIALIYTYHSKFHQPLAKFLKEFE</sequence>
<dbReference type="Proteomes" id="UP000177418">
    <property type="component" value="Unassembled WGS sequence"/>
</dbReference>
<organism evidence="2 3">
    <name type="scientific">Candidatus Roizmanbacteria bacterium RIFCSPLOWO2_02_FULL_36_11</name>
    <dbReference type="NCBI Taxonomy" id="1802071"/>
    <lineage>
        <taxon>Bacteria</taxon>
        <taxon>Candidatus Roizmaniibacteriota</taxon>
    </lineage>
</organism>